<reference evidence="1 2" key="1">
    <citation type="submission" date="2014-04" db="EMBL/GenBank/DDBJ databases">
        <authorList>
            <consortium name="DOE Joint Genome Institute"/>
            <person name="Kuo A."/>
            <person name="Kohler A."/>
            <person name="Costa M.D."/>
            <person name="Nagy L.G."/>
            <person name="Floudas D."/>
            <person name="Copeland A."/>
            <person name="Barry K.W."/>
            <person name="Cichocki N."/>
            <person name="Veneault-Fourrey C."/>
            <person name="LaButti K."/>
            <person name="Lindquist E.A."/>
            <person name="Lipzen A."/>
            <person name="Lundell T."/>
            <person name="Morin E."/>
            <person name="Murat C."/>
            <person name="Sun H."/>
            <person name="Tunlid A."/>
            <person name="Henrissat B."/>
            <person name="Grigoriev I.V."/>
            <person name="Hibbett D.S."/>
            <person name="Martin F."/>
            <person name="Nordberg H.P."/>
            <person name="Cantor M.N."/>
            <person name="Hua S.X."/>
        </authorList>
    </citation>
    <scope>NUCLEOTIDE SEQUENCE [LARGE SCALE GENOMIC DNA]</scope>
    <source>
        <strain evidence="1 2">Marx 270</strain>
    </source>
</reference>
<gene>
    <name evidence="1" type="ORF">M404DRAFT_998691</name>
</gene>
<sequence length="86" mass="9585">MSSIPFTDLAASRYSKIRISSMTNLMHNLYDGSPMMSRHYQNGRKGCTEFGRQVAMKFLCGCNVVEACSDANQSDESRTSENPLLP</sequence>
<evidence type="ECO:0000313" key="1">
    <source>
        <dbReference type="EMBL" id="KIO06573.1"/>
    </source>
</evidence>
<dbReference type="EMBL" id="KN831962">
    <property type="protein sequence ID" value="KIO06573.1"/>
    <property type="molecule type" value="Genomic_DNA"/>
</dbReference>
<organism evidence="1 2">
    <name type="scientific">Pisolithus tinctorius Marx 270</name>
    <dbReference type="NCBI Taxonomy" id="870435"/>
    <lineage>
        <taxon>Eukaryota</taxon>
        <taxon>Fungi</taxon>
        <taxon>Dikarya</taxon>
        <taxon>Basidiomycota</taxon>
        <taxon>Agaricomycotina</taxon>
        <taxon>Agaricomycetes</taxon>
        <taxon>Agaricomycetidae</taxon>
        <taxon>Boletales</taxon>
        <taxon>Sclerodermatineae</taxon>
        <taxon>Pisolithaceae</taxon>
        <taxon>Pisolithus</taxon>
    </lineage>
</organism>
<dbReference type="InParanoid" id="A0A0C3JBV2"/>
<keyword evidence="2" id="KW-1185">Reference proteome</keyword>
<dbReference type="HOGENOM" id="CLU_2498746_0_0_1"/>
<dbReference type="Proteomes" id="UP000054217">
    <property type="component" value="Unassembled WGS sequence"/>
</dbReference>
<reference evidence="2" key="2">
    <citation type="submission" date="2015-01" db="EMBL/GenBank/DDBJ databases">
        <title>Evolutionary Origins and Diversification of the Mycorrhizal Mutualists.</title>
        <authorList>
            <consortium name="DOE Joint Genome Institute"/>
            <consortium name="Mycorrhizal Genomics Consortium"/>
            <person name="Kohler A."/>
            <person name="Kuo A."/>
            <person name="Nagy L.G."/>
            <person name="Floudas D."/>
            <person name="Copeland A."/>
            <person name="Barry K.W."/>
            <person name="Cichocki N."/>
            <person name="Veneault-Fourrey C."/>
            <person name="LaButti K."/>
            <person name="Lindquist E.A."/>
            <person name="Lipzen A."/>
            <person name="Lundell T."/>
            <person name="Morin E."/>
            <person name="Murat C."/>
            <person name="Riley R."/>
            <person name="Ohm R."/>
            <person name="Sun H."/>
            <person name="Tunlid A."/>
            <person name="Henrissat B."/>
            <person name="Grigoriev I.V."/>
            <person name="Hibbett D.S."/>
            <person name="Martin F."/>
        </authorList>
    </citation>
    <scope>NUCLEOTIDE SEQUENCE [LARGE SCALE GENOMIC DNA]</scope>
    <source>
        <strain evidence="2">Marx 270</strain>
    </source>
</reference>
<dbReference type="AlphaFoldDB" id="A0A0C3JBV2"/>
<evidence type="ECO:0000313" key="2">
    <source>
        <dbReference type="Proteomes" id="UP000054217"/>
    </source>
</evidence>
<proteinExistence type="predicted"/>
<name>A0A0C3JBV2_PISTI</name>
<protein>
    <submittedName>
        <fullName evidence="1">Uncharacterized protein</fullName>
    </submittedName>
</protein>
<accession>A0A0C3JBV2</accession>